<proteinExistence type="inferred from homology"/>
<accession>A0ABD2PP83</accession>
<name>A0ABD2PP83_9PLAT</name>
<feature type="transmembrane region" description="Helical" evidence="10">
    <location>
        <begin position="432"/>
        <end position="453"/>
    </location>
</feature>
<feature type="transmembrane region" description="Helical" evidence="10">
    <location>
        <begin position="122"/>
        <end position="148"/>
    </location>
</feature>
<dbReference type="Proteomes" id="UP001626550">
    <property type="component" value="Unassembled WGS sequence"/>
</dbReference>
<feature type="transmembrane region" description="Helical" evidence="10">
    <location>
        <begin position="310"/>
        <end position="330"/>
    </location>
</feature>
<comment type="similarity">
    <text evidence="2">Belongs to the amino acid/polyamine transporter 2 family.</text>
</comment>
<gene>
    <name evidence="12" type="ORF">Ciccas_012170</name>
</gene>
<keyword evidence="6 10" id="KW-1133">Transmembrane helix</keyword>
<evidence type="ECO:0000313" key="13">
    <source>
        <dbReference type="Proteomes" id="UP001626550"/>
    </source>
</evidence>
<dbReference type="AlphaFoldDB" id="A0ABD2PP83"/>
<dbReference type="PANTHER" id="PTHR22950:SF689">
    <property type="entry name" value="VESICULAR INHIBITORY AMINO ACID TRANSPORTER"/>
    <property type="match status" value="1"/>
</dbReference>
<evidence type="ECO:0000259" key="11">
    <source>
        <dbReference type="Pfam" id="PF01490"/>
    </source>
</evidence>
<keyword evidence="3" id="KW-0813">Transport</keyword>
<keyword evidence="4 10" id="KW-0812">Transmembrane</keyword>
<dbReference type="GO" id="GO:0006836">
    <property type="term" value="P:neurotransmitter transport"/>
    <property type="evidence" value="ECO:0007669"/>
    <property type="project" value="UniProtKB-KW"/>
</dbReference>
<sequence>MDSEKSALLSCEQNAPGPSQPQRLRNPIFDRLQTAGGRKTRCSSFSDLEIRGQKQIPHYGATTPPLEPGPRSHYIRRDSTNLINSLLYQQQQGFDCSDAVVTERSTSTVVAGWNVSNLIQGIGILGLPFACVCAGWISIVVIILVAAICSFTSQLIGKCLYERVDKIDPSLGCQYLQEDDIPIIRTRATYACIAADVWPRFGRKLVSCVVLLELFGATVMYMILLGTSIKPLLDYATGRSLTFAVYTAAIGYALLPFVLVPRMRIIAWFSVFAFIGLFLAIVLILVYTAMSASHSKISWSNLPPPNAQTVPVAIGIIVFSYCAHPVLPGIEGSMKRPESYNLMINVSFCMAAVAKIVVGLLPAMLFGADTKQVVVDNMTANPRLALALNFVVALNVFFSMPLILYVIGEQLDAALLPQMRQEWFDPRKGGKLYPAWLLFNRIVLLSMALLVAIGVPHFALIMGLVGSITGSCLCFIMPAYFHLKLNYTQLSLWQKLVRLLVIIFGCITLVFGVIFSSIRLRQVLVYGESD</sequence>
<evidence type="ECO:0000256" key="6">
    <source>
        <dbReference type="ARBA" id="ARBA00022989"/>
    </source>
</evidence>
<feature type="transmembrane region" description="Helical" evidence="10">
    <location>
        <begin position="267"/>
        <end position="290"/>
    </location>
</feature>
<organism evidence="12 13">
    <name type="scientific">Cichlidogyrus casuarinus</name>
    <dbReference type="NCBI Taxonomy" id="1844966"/>
    <lineage>
        <taxon>Eukaryota</taxon>
        <taxon>Metazoa</taxon>
        <taxon>Spiralia</taxon>
        <taxon>Lophotrochozoa</taxon>
        <taxon>Platyhelminthes</taxon>
        <taxon>Monogenea</taxon>
        <taxon>Monopisthocotylea</taxon>
        <taxon>Dactylogyridea</taxon>
        <taxon>Ancyrocephalidae</taxon>
        <taxon>Cichlidogyrus</taxon>
    </lineage>
</organism>
<evidence type="ECO:0000256" key="5">
    <source>
        <dbReference type="ARBA" id="ARBA00022775"/>
    </source>
</evidence>
<evidence type="ECO:0000256" key="10">
    <source>
        <dbReference type="SAM" id="Phobius"/>
    </source>
</evidence>
<comment type="subcellular location">
    <subcellularLocation>
        <location evidence="1">Cytoplasmic vesicle membrane</location>
        <topology evidence="1">Multi-pass membrane protein</topology>
    </subcellularLocation>
</comment>
<reference evidence="12 13" key="1">
    <citation type="submission" date="2024-11" db="EMBL/GenBank/DDBJ databases">
        <title>Adaptive evolution of stress response genes in parasites aligns with host niche diversity.</title>
        <authorList>
            <person name="Hahn C."/>
            <person name="Resl P."/>
        </authorList>
    </citation>
    <scope>NUCLEOTIDE SEQUENCE [LARGE SCALE GENOMIC DNA]</scope>
    <source>
        <strain evidence="12">EGGRZ-B1_66</strain>
        <tissue evidence="12">Body</tissue>
    </source>
</reference>
<protein>
    <recommendedName>
        <fullName evidence="11">Amino acid transporter transmembrane domain-containing protein</fullName>
    </recommendedName>
</protein>
<dbReference type="EMBL" id="JBJKFK010004085">
    <property type="protein sequence ID" value="KAL3309285.1"/>
    <property type="molecule type" value="Genomic_DNA"/>
</dbReference>
<feature type="region of interest" description="Disordered" evidence="9">
    <location>
        <begin position="1"/>
        <end position="25"/>
    </location>
</feature>
<dbReference type="PANTHER" id="PTHR22950">
    <property type="entry name" value="AMINO ACID TRANSPORTER"/>
    <property type="match status" value="1"/>
</dbReference>
<evidence type="ECO:0000256" key="2">
    <source>
        <dbReference type="ARBA" id="ARBA00008066"/>
    </source>
</evidence>
<keyword evidence="13" id="KW-1185">Reference proteome</keyword>
<evidence type="ECO:0000256" key="4">
    <source>
        <dbReference type="ARBA" id="ARBA00022692"/>
    </source>
</evidence>
<dbReference type="GO" id="GO:0030659">
    <property type="term" value="C:cytoplasmic vesicle membrane"/>
    <property type="evidence" value="ECO:0007669"/>
    <property type="project" value="UniProtKB-SubCell"/>
</dbReference>
<evidence type="ECO:0000256" key="1">
    <source>
        <dbReference type="ARBA" id="ARBA00004439"/>
    </source>
</evidence>
<evidence type="ECO:0000256" key="8">
    <source>
        <dbReference type="ARBA" id="ARBA00023329"/>
    </source>
</evidence>
<feature type="transmembrane region" description="Helical" evidence="10">
    <location>
        <begin position="342"/>
        <end position="366"/>
    </location>
</feature>
<feature type="transmembrane region" description="Helical" evidence="10">
    <location>
        <begin position="495"/>
        <end position="518"/>
    </location>
</feature>
<feature type="transmembrane region" description="Helical" evidence="10">
    <location>
        <begin position="386"/>
        <end position="411"/>
    </location>
</feature>
<feature type="transmembrane region" description="Helical" evidence="10">
    <location>
        <begin position="459"/>
        <end position="483"/>
    </location>
</feature>
<evidence type="ECO:0000256" key="7">
    <source>
        <dbReference type="ARBA" id="ARBA00023136"/>
    </source>
</evidence>
<evidence type="ECO:0000256" key="3">
    <source>
        <dbReference type="ARBA" id="ARBA00022448"/>
    </source>
</evidence>
<evidence type="ECO:0000313" key="12">
    <source>
        <dbReference type="EMBL" id="KAL3309285.1"/>
    </source>
</evidence>
<keyword evidence="7 10" id="KW-0472">Membrane</keyword>
<feature type="transmembrane region" description="Helical" evidence="10">
    <location>
        <begin position="205"/>
        <end position="229"/>
    </location>
</feature>
<feature type="domain" description="Amino acid transporter transmembrane" evidence="11">
    <location>
        <begin position="105"/>
        <end position="516"/>
    </location>
</feature>
<evidence type="ECO:0000256" key="9">
    <source>
        <dbReference type="SAM" id="MobiDB-lite"/>
    </source>
</evidence>
<feature type="transmembrane region" description="Helical" evidence="10">
    <location>
        <begin position="241"/>
        <end position="260"/>
    </location>
</feature>
<comment type="caution">
    <text evidence="12">The sequence shown here is derived from an EMBL/GenBank/DDBJ whole genome shotgun (WGS) entry which is preliminary data.</text>
</comment>
<keyword evidence="5" id="KW-0532">Neurotransmitter transport</keyword>
<dbReference type="InterPro" id="IPR013057">
    <property type="entry name" value="AA_transpt_TM"/>
</dbReference>
<feature type="compositionally biased region" description="Polar residues" evidence="9">
    <location>
        <begin position="11"/>
        <end position="23"/>
    </location>
</feature>
<dbReference type="Pfam" id="PF01490">
    <property type="entry name" value="Aa_trans"/>
    <property type="match status" value="1"/>
</dbReference>
<keyword evidence="8" id="KW-0968">Cytoplasmic vesicle</keyword>